<dbReference type="InterPro" id="IPR036271">
    <property type="entry name" value="Tet_transcr_reg_TetR-rel_C_sf"/>
</dbReference>
<dbReference type="PROSITE" id="PS50977">
    <property type="entry name" value="HTH_TETR_2"/>
    <property type="match status" value="1"/>
</dbReference>
<dbReference type="SUPFAM" id="SSF48498">
    <property type="entry name" value="Tetracyclin repressor-like, C-terminal domain"/>
    <property type="match status" value="1"/>
</dbReference>
<dbReference type="InterPro" id="IPR050109">
    <property type="entry name" value="HTH-type_TetR-like_transc_reg"/>
</dbReference>
<dbReference type="Pfam" id="PF17937">
    <property type="entry name" value="TetR_C_28"/>
    <property type="match status" value="1"/>
</dbReference>
<accession>A0A370HSX5</accession>
<dbReference type="SUPFAM" id="SSF46689">
    <property type="entry name" value="Homeodomain-like"/>
    <property type="match status" value="1"/>
</dbReference>
<keyword evidence="2 4" id="KW-0238">DNA-binding</keyword>
<feature type="DNA-binding region" description="H-T-H motif" evidence="4">
    <location>
        <begin position="25"/>
        <end position="44"/>
    </location>
</feature>
<dbReference type="Gene3D" id="1.10.357.10">
    <property type="entry name" value="Tetracycline Repressor, domain 2"/>
    <property type="match status" value="1"/>
</dbReference>
<reference evidence="6 7" key="1">
    <citation type="submission" date="2018-07" db="EMBL/GenBank/DDBJ databases">
        <title>Genomic Encyclopedia of Type Strains, Phase IV (KMG-IV): sequencing the most valuable type-strain genomes for metagenomic binning, comparative biology and taxonomic classification.</title>
        <authorList>
            <person name="Goeker M."/>
        </authorList>
    </citation>
    <scope>NUCLEOTIDE SEQUENCE [LARGE SCALE GENOMIC DNA]</scope>
    <source>
        <strain evidence="6 7">DSM 44290</strain>
    </source>
</reference>
<dbReference type="Pfam" id="PF00440">
    <property type="entry name" value="TetR_N"/>
    <property type="match status" value="1"/>
</dbReference>
<dbReference type="InterPro" id="IPR001647">
    <property type="entry name" value="HTH_TetR"/>
</dbReference>
<dbReference type="GO" id="GO:0003700">
    <property type="term" value="F:DNA-binding transcription factor activity"/>
    <property type="evidence" value="ECO:0007669"/>
    <property type="project" value="TreeGrafter"/>
</dbReference>
<dbReference type="PANTHER" id="PTHR30055">
    <property type="entry name" value="HTH-TYPE TRANSCRIPTIONAL REGULATOR RUTR"/>
    <property type="match status" value="1"/>
</dbReference>
<dbReference type="STRING" id="1210086.GCA_001613105_05813"/>
<comment type="caution">
    <text evidence="6">The sequence shown here is derived from an EMBL/GenBank/DDBJ whole genome shotgun (WGS) entry which is preliminary data.</text>
</comment>
<keyword evidence="3" id="KW-0804">Transcription</keyword>
<proteinExistence type="predicted"/>
<evidence type="ECO:0000313" key="6">
    <source>
        <dbReference type="EMBL" id="RDI61617.1"/>
    </source>
</evidence>
<sequence>MTGTRDRILDALETLLLDKGMSQVTLENVAAAAGVSKGGLLYHFKSKDALLAGLVRRLGERSTEQLGQAVAQGKSVAEWYLQTPNPQNDSDALELALYRSMVAAMRTVEGPPTPHDDEVQRAVADVMTSWKDGLDAELPDPVQAELIRLVGDGVFLRTLLGLPPLDPTLYKAVVTRLLNP</sequence>
<feature type="domain" description="HTH tetR-type" evidence="5">
    <location>
        <begin position="2"/>
        <end position="62"/>
    </location>
</feature>
<evidence type="ECO:0000256" key="3">
    <source>
        <dbReference type="ARBA" id="ARBA00023163"/>
    </source>
</evidence>
<protein>
    <submittedName>
        <fullName evidence="6">TetR family transcriptional regulator</fullName>
    </submittedName>
</protein>
<evidence type="ECO:0000259" key="5">
    <source>
        <dbReference type="PROSITE" id="PS50977"/>
    </source>
</evidence>
<organism evidence="6 7">
    <name type="scientific">Nocardia pseudobrasiliensis</name>
    <dbReference type="NCBI Taxonomy" id="45979"/>
    <lineage>
        <taxon>Bacteria</taxon>
        <taxon>Bacillati</taxon>
        <taxon>Actinomycetota</taxon>
        <taxon>Actinomycetes</taxon>
        <taxon>Mycobacteriales</taxon>
        <taxon>Nocardiaceae</taxon>
        <taxon>Nocardia</taxon>
    </lineage>
</organism>
<evidence type="ECO:0000256" key="2">
    <source>
        <dbReference type="ARBA" id="ARBA00023125"/>
    </source>
</evidence>
<dbReference type="AlphaFoldDB" id="A0A370HSX5"/>
<dbReference type="RefSeq" id="WP_068004474.1">
    <property type="nucleotide sequence ID" value="NZ_QQBC01000013.1"/>
</dbReference>
<evidence type="ECO:0000313" key="7">
    <source>
        <dbReference type="Proteomes" id="UP000254869"/>
    </source>
</evidence>
<gene>
    <name evidence="6" type="ORF">DFR76_113118</name>
</gene>
<keyword evidence="1" id="KW-0805">Transcription regulation</keyword>
<dbReference type="PANTHER" id="PTHR30055:SF234">
    <property type="entry name" value="HTH-TYPE TRANSCRIPTIONAL REGULATOR BETI"/>
    <property type="match status" value="1"/>
</dbReference>
<dbReference type="InterPro" id="IPR009057">
    <property type="entry name" value="Homeodomain-like_sf"/>
</dbReference>
<evidence type="ECO:0000256" key="4">
    <source>
        <dbReference type="PROSITE-ProRule" id="PRU00335"/>
    </source>
</evidence>
<dbReference type="Proteomes" id="UP000254869">
    <property type="component" value="Unassembled WGS sequence"/>
</dbReference>
<dbReference type="InterPro" id="IPR041479">
    <property type="entry name" value="TetR_CgmR_C"/>
</dbReference>
<evidence type="ECO:0000256" key="1">
    <source>
        <dbReference type="ARBA" id="ARBA00023015"/>
    </source>
</evidence>
<keyword evidence="7" id="KW-1185">Reference proteome</keyword>
<dbReference type="GO" id="GO:0000976">
    <property type="term" value="F:transcription cis-regulatory region binding"/>
    <property type="evidence" value="ECO:0007669"/>
    <property type="project" value="TreeGrafter"/>
</dbReference>
<dbReference type="PRINTS" id="PR00455">
    <property type="entry name" value="HTHTETR"/>
</dbReference>
<dbReference type="EMBL" id="QQBC01000013">
    <property type="protein sequence ID" value="RDI61617.1"/>
    <property type="molecule type" value="Genomic_DNA"/>
</dbReference>
<name>A0A370HSX5_9NOCA</name>